<dbReference type="Pfam" id="PF01973">
    <property type="entry name" value="MptE-like"/>
    <property type="match status" value="1"/>
</dbReference>
<gene>
    <name evidence="2" type="ORF">CH360_06640</name>
    <name evidence="3" type="ORF">CH373_12330</name>
</gene>
<name>A0A2M9ZL74_9LEPT</name>
<dbReference type="Proteomes" id="UP000231962">
    <property type="component" value="Unassembled WGS sequence"/>
</dbReference>
<protein>
    <recommendedName>
        <fullName evidence="1">6-hydroxymethylpterin diphosphokinase MptE-like domain-containing protein</fullName>
    </recommendedName>
</protein>
<feature type="domain" description="6-hydroxymethylpterin diphosphokinase MptE-like" evidence="1">
    <location>
        <begin position="44"/>
        <end position="195"/>
    </location>
</feature>
<accession>A0A2M9ZL74</accession>
<dbReference type="AlphaFoldDB" id="A0A2M9ZL74"/>
<evidence type="ECO:0000313" key="2">
    <source>
        <dbReference type="EMBL" id="PJZ70276.1"/>
    </source>
</evidence>
<evidence type="ECO:0000259" key="1">
    <source>
        <dbReference type="Pfam" id="PF01973"/>
    </source>
</evidence>
<evidence type="ECO:0000313" key="4">
    <source>
        <dbReference type="Proteomes" id="UP000231962"/>
    </source>
</evidence>
<comment type="caution">
    <text evidence="3">The sequence shown here is derived from an EMBL/GenBank/DDBJ whole genome shotgun (WGS) entry which is preliminary data.</text>
</comment>
<dbReference type="InterPro" id="IPR002826">
    <property type="entry name" value="MptE-like"/>
</dbReference>
<reference evidence="4 5" key="1">
    <citation type="submission" date="2017-07" db="EMBL/GenBank/DDBJ databases">
        <title>Leptospira spp. isolated from tropical soils.</title>
        <authorList>
            <person name="Thibeaux R."/>
            <person name="Iraola G."/>
            <person name="Ferres I."/>
            <person name="Bierque E."/>
            <person name="Girault D."/>
            <person name="Soupe-Gilbert M.-E."/>
            <person name="Picardeau M."/>
            <person name="Goarant C."/>
        </authorList>
    </citation>
    <scope>NUCLEOTIDE SEQUENCE [LARGE SCALE GENOMIC DNA]</scope>
    <source>
        <strain evidence="3 5">FH1-B-B1</strain>
        <strain evidence="2 4">FH1-B-C1</strain>
    </source>
</reference>
<dbReference type="OrthoDB" id="344900at2"/>
<sequence>MIKKIAVGFLRRCIAFVATVKGKLLTFVRRTFPYLGIFYNENDRKIFSLRKRYEGESCFIIGNGPSLTADDLELVKKTGFRSFGVNKIYLIYDQTDWRPDFYVCEDVPFIESALSGIEAVEAKIKFLTKVKGLSETEGTIWIKRIETYFDAKPQFFSNPIPHVFCGQTVIYICMQYALYMGFKKIYLLGVDFNWKLDGIEQDEKYLSVITKDENHFHPEYFKPGEKQYLPTRDHYNFMIKCLELARKVSGIQDTTIYNATRGGKLEVFERISLEDLLLSIPASKEKLHSLGQS</sequence>
<dbReference type="Proteomes" id="UP000231990">
    <property type="component" value="Unassembled WGS sequence"/>
</dbReference>
<evidence type="ECO:0000313" key="5">
    <source>
        <dbReference type="Proteomes" id="UP000231990"/>
    </source>
</evidence>
<organism evidence="3 5">
    <name type="scientific">Leptospira perolatii</name>
    <dbReference type="NCBI Taxonomy" id="2023191"/>
    <lineage>
        <taxon>Bacteria</taxon>
        <taxon>Pseudomonadati</taxon>
        <taxon>Spirochaetota</taxon>
        <taxon>Spirochaetia</taxon>
        <taxon>Leptospirales</taxon>
        <taxon>Leptospiraceae</taxon>
        <taxon>Leptospira</taxon>
    </lineage>
</organism>
<keyword evidence="4" id="KW-1185">Reference proteome</keyword>
<dbReference type="EMBL" id="NPDZ01000007">
    <property type="protein sequence ID" value="PJZ72840.1"/>
    <property type="molecule type" value="Genomic_DNA"/>
</dbReference>
<proteinExistence type="predicted"/>
<dbReference type="RefSeq" id="WP_100713238.1">
    <property type="nucleotide sequence ID" value="NZ_NPDZ01000007.1"/>
</dbReference>
<evidence type="ECO:0000313" key="3">
    <source>
        <dbReference type="EMBL" id="PJZ72840.1"/>
    </source>
</evidence>
<dbReference type="Gene3D" id="3.90.1480.10">
    <property type="entry name" value="Alpha-2,3-sialyltransferase"/>
    <property type="match status" value="1"/>
</dbReference>
<dbReference type="EMBL" id="NPDY01000004">
    <property type="protein sequence ID" value="PJZ70276.1"/>
    <property type="molecule type" value="Genomic_DNA"/>
</dbReference>